<keyword evidence="4" id="KW-1185">Reference proteome</keyword>
<reference evidence="3 4" key="1">
    <citation type="journal article" date="2011" name="Syst. Appl. Microbiol.">
        <title>Defluviimonas denitrificans gen. nov., sp. nov., and Pararhodobacter aggregans gen. nov., sp. nov., non-phototrophic Rhodobacteraceae from the biofilter of a marine aquaculture.</title>
        <authorList>
            <person name="Foesel B.U."/>
            <person name="Drake H.L."/>
            <person name="Schramm A."/>
        </authorList>
    </citation>
    <scope>NUCLEOTIDE SEQUENCE [LARGE SCALE GENOMIC DNA]</scope>
    <source>
        <strain evidence="3 4">D1-19</strain>
    </source>
</reference>
<protein>
    <recommendedName>
        <fullName evidence="2">YCII-related domain-containing protein</fullName>
    </recommendedName>
</protein>
<dbReference type="PANTHER" id="PTHR35174:SF3">
    <property type="entry name" value="BLL7171 PROTEIN"/>
    <property type="match status" value="1"/>
</dbReference>
<gene>
    <name evidence="3" type="ORF">DDE23_06450</name>
</gene>
<dbReference type="PANTHER" id="PTHR35174">
    <property type="entry name" value="BLL7171 PROTEIN-RELATED"/>
    <property type="match status" value="1"/>
</dbReference>
<dbReference type="Pfam" id="PF03795">
    <property type="entry name" value="YCII"/>
    <property type="match status" value="1"/>
</dbReference>
<evidence type="ECO:0000259" key="2">
    <source>
        <dbReference type="Pfam" id="PF03795"/>
    </source>
</evidence>
<accession>A0A2T7UVT4</accession>
<comment type="caution">
    <text evidence="3">The sequence shown here is derived from an EMBL/GenBank/DDBJ whole genome shotgun (WGS) entry which is preliminary data.</text>
</comment>
<dbReference type="EMBL" id="QDDR01000002">
    <property type="protein sequence ID" value="PVE48691.1"/>
    <property type="molecule type" value="Genomic_DNA"/>
</dbReference>
<evidence type="ECO:0000313" key="3">
    <source>
        <dbReference type="EMBL" id="PVE48691.1"/>
    </source>
</evidence>
<dbReference type="AlphaFoldDB" id="A0A2T7UVT4"/>
<dbReference type="SUPFAM" id="SSF54909">
    <property type="entry name" value="Dimeric alpha+beta barrel"/>
    <property type="match status" value="1"/>
</dbReference>
<dbReference type="Gene3D" id="3.30.70.1060">
    <property type="entry name" value="Dimeric alpha+beta barrel"/>
    <property type="match status" value="1"/>
</dbReference>
<evidence type="ECO:0000256" key="1">
    <source>
        <dbReference type="ARBA" id="ARBA00007689"/>
    </source>
</evidence>
<comment type="similarity">
    <text evidence="1">Belongs to the YciI family.</text>
</comment>
<dbReference type="InterPro" id="IPR005545">
    <property type="entry name" value="YCII"/>
</dbReference>
<dbReference type="OrthoDB" id="9807535at2"/>
<proteinExistence type="inferred from homology"/>
<name>A0A2T7UVT4_9RHOB</name>
<dbReference type="InterPro" id="IPR011008">
    <property type="entry name" value="Dimeric_a/b-barrel"/>
</dbReference>
<dbReference type="Proteomes" id="UP000244810">
    <property type="component" value="Unassembled WGS sequence"/>
</dbReference>
<dbReference type="RefSeq" id="WP_107750421.1">
    <property type="nucleotide sequence ID" value="NZ_QBKF01000002.1"/>
</dbReference>
<evidence type="ECO:0000313" key="4">
    <source>
        <dbReference type="Proteomes" id="UP000244810"/>
    </source>
</evidence>
<feature type="domain" description="YCII-related" evidence="2">
    <location>
        <begin position="1"/>
        <end position="111"/>
    </location>
</feature>
<sequence length="113" mass="11995">MKYIALIYYDPAEAPQSGGSMNEAYIDFNRRAGAAGVLAGGDALQAPATATVVRMRGGEAQTMDGPFAETKEQLGGYYLLDCADLDQALHWAAQIPGARIGAVEVRPLMIFNA</sequence>
<organism evidence="3 4">
    <name type="scientific">Pararhodobacter aggregans</name>
    <dbReference type="NCBI Taxonomy" id="404875"/>
    <lineage>
        <taxon>Bacteria</taxon>
        <taxon>Pseudomonadati</taxon>
        <taxon>Pseudomonadota</taxon>
        <taxon>Alphaproteobacteria</taxon>
        <taxon>Rhodobacterales</taxon>
        <taxon>Paracoccaceae</taxon>
        <taxon>Pararhodobacter</taxon>
    </lineage>
</organism>